<evidence type="ECO:0000313" key="3">
    <source>
        <dbReference type="Proteomes" id="UP001208656"/>
    </source>
</evidence>
<name>A0ABT2WFK8_9BACI</name>
<evidence type="ECO:0000313" key="2">
    <source>
        <dbReference type="EMBL" id="MCU9594473.1"/>
    </source>
</evidence>
<dbReference type="InterPro" id="IPR011010">
    <property type="entry name" value="DNA_brk_join_enz"/>
</dbReference>
<dbReference type="InterPro" id="IPR013762">
    <property type="entry name" value="Integrase-like_cat_sf"/>
</dbReference>
<comment type="caution">
    <text evidence="2">The sequence shown here is derived from an EMBL/GenBank/DDBJ whole genome shotgun (WGS) entry which is preliminary data.</text>
</comment>
<sequence length="619" mass="72814">MPTENKFLFRIMKSFLEDFDQKSGYKFTVHHRVMTTLFENSLSGYKIDRFEDFNKDTFKKQLLFFKQMIEEYNPVGKHEAYPFLAMFYRSIDDIYLEENGERLFNSFYFNSDLFTHILYQKSLEEGYEVVNTNGIGDYPECDKWFVVADLNKSGTHIGNINNSFMNFEKVHNIEFREDLKDYIWKSDLTYRGTYNQFYVLVDFLNQAEIYYQDELKVLTLKPSLTVSDKLLGSSEVKPFSNRFLIFYHASLISNEKYNDKTTKSRIGIIRSYLKHIQRKYSITMLSIDQFSSIQIENKGGIPIPSEDFTEIQKEFTRRVKNKEDETLLIVLQLSIETKLRHGEILGLERDCVVSIDESGEFGTIKYYSKTSGRKYKTEVFMIEHIRLIERALKLTQAIYEKADSPLKKYIFICSHYYLDNKVIKLKDRFNRLFKEICKNLYDQEKISLQYSPNNLRDTYIERAWQMVEDGLISTLEVGVITGNTAGVAAKHYRDRENTKRYVEALYEVSILDDELQGEIVDIESVKDLPPVQHGAGNCASESCIKVELDEDSFYKCLTCKKFVTTIERSSYFEEKMKVYKKNKENSTSVAERNFYSGLMELYGSYLSKMYSIKEGENEH</sequence>
<evidence type="ECO:0008006" key="4">
    <source>
        <dbReference type="Google" id="ProtNLM"/>
    </source>
</evidence>
<dbReference type="Gene3D" id="1.10.443.10">
    <property type="entry name" value="Intergrase catalytic core"/>
    <property type="match status" value="1"/>
</dbReference>
<dbReference type="Proteomes" id="UP001208656">
    <property type="component" value="Unassembled WGS sequence"/>
</dbReference>
<gene>
    <name evidence="2" type="ORF">OEV82_08385</name>
</gene>
<dbReference type="EMBL" id="JAOUSE010000021">
    <property type="protein sequence ID" value="MCU9594473.1"/>
    <property type="molecule type" value="Genomic_DNA"/>
</dbReference>
<dbReference type="RefSeq" id="WP_263061581.1">
    <property type="nucleotide sequence ID" value="NZ_JAOUSE010000021.1"/>
</dbReference>
<keyword evidence="3" id="KW-1185">Reference proteome</keyword>
<protein>
    <recommendedName>
        <fullName evidence="4">Tyr recombinase domain-containing protein</fullName>
    </recommendedName>
</protein>
<organism evidence="2 3">
    <name type="scientific">Pallidibacillus thermolactis</name>
    <dbReference type="NCBI Taxonomy" id="251051"/>
    <lineage>
        <taxon>Bacteria</taxon>
        <taxon>Bacillati</taxon>
        <taxon>Bacillota</taxon>
        <taxon>Bacilli</taxon>
        <taxon>Bacillales</taxon>
        <taxon>Bacillaceae</taxon>
        <taxon>Pallidibacillus</taxon>
    </lineage>
</organism>
<dbReference type="SUPFAM" id="SSF56349">
    <property type="entry name" value="DNA breaking-rejoining enzymes"/>
    <property type="match status" value="1"/>
</dbReference>
<proteinExistence type="predicted"/>
<evidence type="ECO:0000256" key="1">
    <source>
        <dbReference type="ARBA" id="ARBA00023172"/>
    </source>
</evidence>
<reference evidence="2 3" key="1">
    <citation type="submission" date="2022-10" db="EMBL/GenBank/DDBJ databases">
        <title>Description of Fervidibacillus gen. nov. in the family Fervidibacillaceae fam. nov. with two species, Fervidibacillus albus sp. nov., and Fervidibacillus halotolerans sp. nov., isolated from tidal flat sediments.</title>
        <authorList>
            <person name="Kwon K.K."/>
            <person name="Yang S.-H."/>
        </authorList>
    </citation>
    <scope>NUCLEOTIDE SEQUENCE [LARGE SCALE GENOMIC DNA]</scope>
    <source>
        <strain evidence="2 3">DSM 23332</strain>
    </source>
</reference>
<keyword evidence="1" id="KW-0233">DNA recombination</keyword>
<accession>A0ABT2WFK8</accession>